<keyword evidence="9" id="KW-0315">Glutamine amidotransferase</keyword>
<feature type="domain" description="SIS" evidence="12">
    <location>
        <begin position="310"/>
        <end position="450"/>
    </location>
</feature>
<accession>A0A0G3BIT5</accession>
<evidence type="ECO:0000259" key="12">
    <source>
        <dbReference type="PROSITE" id="PS51464"/>
    </source>
</evidence>
<reference evidence="13 14" key="1">
    <citation type="submission" date="2015-05" db="EMBL/GenBank/DDBJ databases">
        <authorList>
            <person name="Tang B."/>
            <person name="Yu Y."/>
        </authorList>
    </citation>
    <scope>NUCLEOTIDE SEQUENCE [LARGE SCALE GENOMIC DNA]</scope>
    <source>
        <strain evidence="13 14">DSM 7029</strain>
    </source>
</reference>
<protein>
    <recommendedName>
        <fullName evidence="4 10">Glutamine--fructose-6-phosphate aminotransferase [isomerizing]</fullName>
        <ecNumber evidence="3 10">2.6.1.16</ecNumber>
    </recommendedName>
    <alternativeName>
        <fullName evidence="10">D-fructose-6-phosphate amidotransferase</fullName>
    </alternativeName>
    <alternativeName>
        <fullName evidence="10">GFAT</fullName>
    </alternativeName>
    <alternativeName>
        <fullName evidence="10">Glucosamine-6-phosphate synthase</fullName>
    </alternativeName>
    <alternativeName>
        <fullName evidence="10">Hexosephosphate aminotransferase</fullName>
    </alternativeName>
    <alternativeName>
        <fullName evidence="10">L-glutamine--D-fructose-6-phosphate amidotransferase</fullName>
    </alternativeName>
</protein>
<organism evidence="13 14">
    <name type="scientific">Caldimonas brevitalea</name>
    <dbReference type="NCBI Taxonomy" id="413882"/>
    <lineage>
        <taxon>Bacteria</taxon>
        <taxon>Pseudomonadati</taxon>
        <taxon>Pseudomonadota</taxon>
        <taxon>Betaproteobacteria</taxon>
        <taxon>Burkholderiales</taxon>
        <taxon>Sphaerotilaceae</taxon>
        <taxon>Caldimonas</taxon>
    </lineage>
</organism>
<comment type="subunit">
    <text evidence="10">Homodimer.</text>
</comment>
<dbReference type="CDD" id="cd00714">
    <property type="entry name" value="GFAT"/>
    <property type="match status" value="1"/>
</dbReference>
<feature type="domain" description="SIS" evidence="12">
    <location>
        <begin position="483"/>
        <end position="624"/>
    </location>
</feature>
<dbReference type="PROSITE" id="PS51464">
    <property type="entry name" value="SIS"/>
    <property type="match status" value="2"/>
</dbReference>
<dbReference type="EMBL" id="CP011371">
    <property type="protein sequence ID" value="AKJ27266.1"/>
    <property type="molecule type" value="Genomic_DNA"/>
</dbReference>
<dbReference type="EC" id="2.6.1.16" evidence="3 10"/>
<dbReference type="Gene3D" id="3.60.20.10">
    <property type="entry name" value="Glutamine Phosphoribosylpyrophosphate, subunit 1, domain 1"/>
    <property type="match status" value="1"/>
</dbReference>
<dbReference type="STRING" id="413882.AAW51_0575"/>
<dbReference type="NCBIfam" id="NF001484">
    <property type="entry name" value="PRK00331.1"/>
    <property type="match status" value="1"/>
</dbReference>
<dbReference type="HAMAP" id="MF_00164">
    <property type="entry name" value="GlmS"/>
    <property type="match status" value="1"/>
</dbReference>
<dbReference type="GO" id="GO:0004360">
    <property type="term" value="F:glutamine-fructose-6-phosphate transaminase (isomerizing) activity"/>
    <property type="evidence" value="ECO:0007669"/>
    <property type="project" value="UniProtKB-UniRule"/>
</dbReference>
<evidence type="ECO:0000256" key="1">
    <source>
        <dbReference type="ARBA" id="ARBA00001031"/>
    </source>
</evidence>
<feature type="active site" description="For Fru-6P isomerization activity" evidence="10">
    <location>
        <position position="629"/>
    </location>
</feature>
<dbReference type="GO" id="GO:0005975">
    <property type="term" value="P:carbohydrate metabolic process"/>
    <property type="evidence" value="ECO:0007669"/>
    <property type="project" value="UniProtKB-UniRule"/>
</dbReference>
<dbReference type="InterPro" id="IPR029055">
    <property type="entry name" value="Ntn_hydrolases_N"/>
</dbReference>
<evidence type="ECO:0000259" key="11">
    <source>
        <dbReference type="PROSITE" id="PS51278"/>
    </source>
</evidence>
<keyword evidence="14" id="KW-1185">Reference proteome</keyword>
<evidence type="ECO:0000256" key="7">
    <source>
        <dbReference type="ARBA" id="ARBA00022679"/>
    </source>
</evidence>
<feature type="active site" description="Nucleophile; for GATase activity" evidence="10">
    <location>
        <position position="2"/>
    </location>
</feature>
<evidence type="ECO:0000256" key="3">
    <source>
        <dbReference type="ARBA" id="ARBA00012916"/>
    </source>
</evidence>
<dbReference type="PATRIC" id="fig|413882.6.peg.610"/>
<dbReference type="KEGG" id="pbh:AAW51_0575"/>
<keyword evidence="6 10" id="KW-0032">Aminotransferase</keyword>
<dbReference type="OrthoDB" id="9761808at2"/>
<evidence type="ECO:0000256" key="9">
    <source>
        <dbReference type="ARBA" id="ARBA00022962"/>
    </source>
</evidence>
<dbReference type="GO" id="GO:0006002">
    <property type="term" value="P:fructose 6-phosphate metabolic process"/>
    <property type="evidence" value="ECO:0007669"/>
    <property type="project" value="TreeGrafter"/>
</dbReference>
<evidence type="ECO:0000256" key="10">
    <source>
        <dbReference type="HAMAP-Rule" id="MF_00164"/>
    </source>
</evidence>
<comment type="function">
    <text evidence="10">Catalyzes the first step in hexosamine metabolism, converting fructose-6P into glucosamine-6P using glutamine as a nitrogen source.</text>
</comment>
<dbReference type="InterPro" id="IPR035490">
    <property type="entry name" value="GlmS/FrlB_SIS"/>
</dbReference>
<dbReference type="FunFam" id="3.40.50.10490:FF:000001">
    <property type="entry name" value="Glutamine--fructose-6-phosphate aminotransferase [isomerizing]"/>
    <property type="match status" value="1"/>
</dbReference>
<name>A0A0G3BIT5_9BURK</name>
<evidence type="ECO:0000256" key="8">
    <source>
        <dbReference type="ARBA" id="ARBA00022737"/>
    </source>
</evidence>
<dbReference type="InterPro" id="IPR046348">
    <property type="entry name" value="SIS_dom_sf"/>
</dbReference>
<dbReference type="PANTHER" id="PTHR10937:SF0">
    <property type="entry name" value="GLUTAMINE--FRUCTOSE-6-PHOSPHATE TRANSAMINASE (ISOMERIZING)"/>
    <property type="match status" value="1"/>
</dbReference>
<dbReference type="NCBIfam" id="TIGR01135">
    <property type="entry name" value="glmS"/>
    <property type="match status" value="1"/>
</dbReference>
<dbReference type="AlphaFoldDB" id="A0A0G3BIT5"/>
<dbReference type="RefSeq" id="WP_047193410.1">
    <property type="nucleotide sequence ID" value="NZ_CP011371.1"/>
</dbReference>
<keyword evidence="7 10" id="KW-0808">Transferase</keyword>
<evidence type="ECO:0000256" key="2">
    <source>
        <dbReference type="ARBA" id="ARBA00004496"/>
    </source>
</evidence>
<dbReference type="PROSITE" id="PS51278">
    <property type="entry name" value="GATASE_TYPE_2"/>
    <property type="match status" value="1"/>
</dbReference>
<dbReference type="PANTHER" id="PTHR10937">
    <property type="entry name" value="GLUCOSAMINE--FRUCTOSE-6-PHOSPHATE AMINOTRANSFERASE, ISOMERIZING"/>
    <property type="match status" value="1"/>
</dbReference>
<dbReference type="Proteomes" id="UP000035352">
    <property type="component" value="Chromosome"/>
</dbReference>
<evidence type="ECO:0000313" key="13">
    <source>
        <dbReference type="EMBL" id="AKJ27266.1"/>
    </source>
</evidence>
<dbReference type="InterPro" id="IPR005855">
    <property type="entry name" value="GFAT"/>
</dbReference>
<keyword evidence="5 10" id="KW-0963">Cytoplasm</keyword>
<dbReference type="SUPFAM" id="SSF56235">
    <property type="entry name" value="N-terminal nucleophile aminohydrolases (Ntn hydrolases)"/>
    <property type="match status" value="1"/>
</dbReference>
<dbReference type="FunFam" id="3.40.50.10490:FF:000002">
    <property type="entry name" value="Glutamine--fructose-6-phosphate aminotransferase [isomerizing]"/>
    <property type="match status" value="1"/>
</dbReference>
<dbReference type="CDD" id="cd05008">
    <property type="entry name" value="SIS_GlmS_GlmD_1"/>
    <property type="match status" value="1"/>
</dbReference>
<dbReference type="InterPro" id="IPR017932">
    <property type="entry name" value="GATase_2_dom"/>
</dbReference>
<evidence type="ECO:0000313" key="14">
    <source>
        <dbReference type="Proteomes" id="UP000035352"/>
    </source>
</evidence>
<dbReference type="InterPro" id="IPR047084">
    <property type="entry name" value="GFAT_N"/>
</dbReference>
<dbReference type="CDD" id="cd05009">
    <property type="entry name" value="SIS_GlmS_GlmD_2"/>
    <property type="match status" value="1"/>
</dbReference>
<dbReference type="Pfam" id="PF01380">
    <property type="entry name" value="SIS"/>
    <property type="match status" value="2"/>
</dbReference>
<dbReference type="GO" id="GO:0006487">
    <property type="term" value="P:protein N-linked glycosylation"/>
    <property type="evidence" value="ECO:0007669"/>
    <property type="project" value="TreeGrafter"/>
</dbReference>
<gene>
    <name evidence="10 13" type="primary">glmS</name>
    <name evidence="13" type="ORF">AAW51_0575</name>
</gene>
<evidence type="ECO:0000256" key="5">
    <source>
        <dbReference type="ARBA" id="ARBA00022490"/>
    </source>
</evidence>
<evidence type="ECO:0000256" key="4">
    <source>
        <dbReference type="ARBA" id="ARBA00016090"/>
    </source>
</evidence>
<dbReference type="Pfam" id="PF13522">
    <property type="entry name" value="GATase_6"/>
    <property type="match status" value="1"/>
</dbReference>
<dbReference type="GO" id="GO:0006047">
    <property type="term" value="P:UDP-N-acetylglucosamine metabolic process"/>
    <property type="evidence" value="ECO:0007669"/>
    <property type="project" value="TreeGrafter"/>
</dbReference>
<feature type="initiator methionine" description="Removed" evidence="10">
    <location>
        <position position="1"/>
    </location>
</feature>
<dbReference type="InterPro" id="IPR001347">
    <property type="entry name" value="SIS_dom"/>
</dbReference>
<dbReference type="InterPro" id="IPR035466">
    <property type="entry name" value="GlmS/AgaS_SIS"/>
</dbReference>
<proteinExistence type="inferred from homology"/>
<keyword evidence="8" id="KW-0677">Repeat</keyword>
<evidence type="ECO:0000256" key="6">
    <source>
        <dbReference type="ARBA" id="ARBA00022576"/>
    </source>
</evidence>
<comment type="subcellular location">
    <subcellularLocation>
        <location evidence="2 10">Cytoplasm</location>
    </subcellularLocation>
</comment>
<dbReference type="Gene3D" id="3.40.50.10490">
    <property type="entry name" value="Glucose-6-phosphate isomerase like protein, domain 1"/>
    <property type="match status" value="2"/>
</dbReference>
<dbReference type="FunFam" id="3.60.20.10:FF:000006">
    <property type="entry name" value="Glutamine--fructose-6-phosphate aminotransferase [isomerizing]"/>
    <property type="match status" value="1"/>
</dbReference>
<dbReference type="GO" id="GO:0046349">
    <property type="term" value="P:amino sugar biosynthetic process"/>
    <property type="evidence" value="ECO:0007669"/>
    <property type="project" value="UniProtKB-ARBA"/>
</dbReference>
<dbReference type="GO" id="GO:0097367">
    <property type="term" value="F:carbohydrate derivative binding"/>
    <property type="evidence" value="ECO:0007669"/>
    <property type="project" value="InterPro"/>
</dbReference>
<dbReference type="SUPFAM" id="SSF53697">
    <property type="entry name" value="SIS domain"/>
    <property type="match status" value="1"/>
</dbReference>
<dbReference type="GO" id="GO:0005829">
    <property type="term" value="C:cytosol"/>
    <property type="evidence" value="ECO:0007669"/>
    <property type="project" value="TreeGrafter"/>
</dbReference>
<sequence>MCGIVGAVSQRNIVPILIEGLKRLEYRGYDSCGVAVHRDGGLQRARSTSRVAELDAQVAADQVTGHTGVAHTRWATHGAPVVHNAHPHFSHGVGADAYTARPGRIALVHNGIIENHEELREELRGKGYVFASQTDTEVIAHLVDHLYDGDLFDAVKRATLQLKGAYAIAVFCRDEPHRVVGAREGSPLVLGVGTREGAGENFLASDAMALAGVTDQIVYLEEGDVVDLQLGKFWIESRGGSGSGGTGQPQGERYARVERPVRTVLAHTGAAELGPYRHYMQKEIFEQPRAISDTLEGVEGISPELFGDGAYSVFKEVEQVLILACGTSYYAGSTAKYWLESIAKIPTSVEIASEYRYRDTVPHPKTLVVTISQSGETADTLAALKHARSLGMPHTLTICNVATSAMVRECKLAYITRAGVEIGVASTKAFTTQLAGLFLLTLALGQVRGHVSEAQEAEHLKAMRHLPVALQSVLALEPQVIAWAEEFARKENALFLGRGLHYPIALEGALKLKEISYIHAEAYPAGELKHGPLALVTAEMPVVTVAPNDTLLEKLKSNLQEVKARGGQLFVFADGDTRIESEPGIHVIRMPEHYGALSPILHVVPLQLLAYHTACARGTDVDKPRNLAKSVTVE</sequence>
<feature type="domain" description="Glutamine amidotransferase type-2" evidence="11">
    <location>
        <begin position="2"/>
        <end position="231"/>
    </location>
</feature>
<comment type="catalytic activity">
    <reaction evidence="1 10">
        <text>D-fructose 6-phosphate + L-glutamine = D-glucosamine 6-phosphate + L-glutamate</text>
        <dbReference type="Rhea" id="RHEA:13237"/>
        <dbReference type="ChEBI" id="CHEBI:29985"/>
        <dbReference type="ChEBI" id="CHEBI:58359"/>
        <dbReference type="ChEBI" id="CHEBI:58725"/>
        <dbReference type="ChEBI" id="CHEBI:61527"/>
        <dbReference type="EC" id="2.6.1.16"/>
    </reaction>
</comment>